<dbReference type="GO" id="GO:0031222">
    <property type="term" value="P:arabinan catabolic process"/>
    <property type="evidence" value="ECO:0007669"/>
    <property type="project" value="TreeGrafter"/>
</dbReference>
<dbReference type="PROSITE" id="PS51318">
    <property type="entry name" value="TAT"/>
    <property type="match status" value="1"/>
</dbReference>
<dbReference type="InterPro" id="IPR013783">
    <property type="entry name" value="Ig-like_fold"/>
</dbReference>
<sequence>MIGRRQLLVWLSSASAAALTPGVAFARAPTPLYKDARAPIIDRVKDLLGRMTLEEKVAQTIALWATKADVMDGLAFDPARASAAYPDGIGQISRPSDKRGGPGIVNTEGGTGARWRTPADNIAFNNAAQHWALEKTRLGIPVLFHEEALHGFMATEATSFPQAIALAGSFETGLVRRVNAVIARESRARGVPYVLSPVVDIARDPRWGRIEETFGEDPYLCGEMGVAAVEGLQGAGKNERLGHDKVFATLKHMTGHGQPQSGTNVGPAQISQRELRENFFPPFREVVERTAIGAVMPSYNEIDGVPSHASKWLLHDVLRGEWGFDGMVASDYGAVQELDRIHHVAADQAEGARLALAAGVDCELPDGLAFRLLAGEVRAGRVSEAAIDTAVSRLLTLKFRAGLFENPYGDAKLAARITGNEEARALALEAARKSICLLKNDGILPLKAGAQKIAVIGPNAVVARLGGYSSVPKQKIGLLDGIKAKLGGVEVIHAQGVFITTSENPTDNEVILADPAKNRALIAEAVEAARAADVILLAVGDNELTSREGFAKNHLGDRTGIDLLGEQNMLFEALHALGKPVVVVAIHGRPASWPTVAAKANAILDCWYVGQEGGTAMAEALFGDINPGAKLPVTIVRDAGQIPFFYNHKPSARRGYLFDDAAPLFPFGHGLSYTSFTVGVPVLSAATIAREGTVTVSVEVANSGTRVGDEVVQLYIRHLDASVTQPVLALKGFERVTLAPGERRTMRFTLGSKAFRIWNLAMKEVVEPGRVEIMVGNSSAKLQSAILTIA</sequence>
<evidence type="ECO:0000256" key="1">
    <source>
        <dbReference type="ARBA" id="ARBA00005336"/>
    </source>
</evidence>
<dbReference type="Gene3D" id="3.20.20.300">
    <property type="entry name" value="Glycoside hydrolase, family 3, N-terminal domain"/>
    <property type="match status" value="1"/>
</dbReference>
<dbReference type="Gene3D" id="2.60.40.10">
    <property type="entry name" value="Immunoglobulins"/>
    <property type="match status" value="1"/>
</dbReference>
<proteinExistence type="inferred from homology"/>
<dbReference type="Pfam" id="PF14310">
    <property type="entry name" value="Fn3-like"/>
    <property type="match status" value="1"/>
</dbReference>
<dbReference type="Pfam" id="PF01915">
    <property type="entry name" value="Glyco_hydro_3_C"/>
    <property type="match status" value="1"/>
</dbReference>
<dbReference type="InterPro" id="IPR017853">
    <property type="entry name" value="GH"/>
</dbReference>
<keyword evidence="5" id="KW-0326">Glycosidase</keyword>
<comment type="similarity">
    <text evidence="1">Belongs to the glycosyl hydrolase 3 family.</text>
</comment>
<dbReference type="InterPro" id="IPR044993">
    <property type="entry name" value="BXL"/>
</dbReference>
<keyword evidence="2" id="KW-0732">Signal</keyword>
<organism evidence="5">
    <name type="scientific">hydrothermal vent metagenome</name>
    <dbReference type="NCBI Taxonomy" id="652676"/>
    <lineage>
        <taxon>unclassified sequences</taxon>
        <taxon>metagenomes</taxon>
        <taxon>ecological metagenomes</taxon>
    </lineage>
</organism>
<dbReference type="AlphaFoldDB" id="A0A160TID1"/>
<name>A0A160TID1_9ZZZZ</name>
<feature type="domain" description="Fibronectin type III-like" evidence="4">
    <location>
        <begin position="710"/>
        <end position="779"/>
    </location>
</feature>
<dbReference type="InterPro" id="IPR036881">
    <property type="entry name" value="Glyco_hydro_3_C_sf"/>
</dbReference>
<dbReference type="FunFam" id="2.60.40.10:FF:000495">
    <property type="entry name" value="Periplasmic beta-glucosidase"/>
    <property type="match status" value="1"/>
</dbReference>
<dbReference type="GO" id="GO:0009044">
    <property type="term" value="F:xylan 1,4-beta-xylosidase activity"/>
    <property type="evidence" value="ECO:0007669"/>
    <property type="project" value="InterPro"/>
</dbReference>
<dbReference type="Gene3D" id="3.40.50.1700">
    <property type="entry name" value="Glycoside hydrolase family 3 C-terminal domain"/>
    <property type="match status" value="1"/>
</dbReference>
<reference evidence="5" key="1">
    <citation type="submission" date="2015-10" db="EMBL/GenBank/DDBJ databases">
        <authorList>
            <person name="Gilbert D.G."/>
        </authorList>
    </citation>
    <scope>NUCLEOTIDE SEQUENCE</scope>
</reference>
<dbReference type="SUPFAM" id="SSF52279">
    <property type="entry name" value="Beta-D-glucan exohydrolase, C-terminal domain"/>
    <property type="match status" value="1"/>
</dbReference>
<dbReference type="InterPro" id="IPR002772">
    <property type="entry name" value="Glyco_hydro_3_C"/>
</dbReference>
<dbReference type="GO" id="GO:0008422">
    <property type="term" value="F:beta-glucosidase activity"/>
    <property type="evidence" value="ECO:0007669"/>
    <property type="project" value="UniProtKB-EC"/>
</dbReference>
<dbReference type="InterPro" id="IPR001764">
    <property type="entry name" value="Glyco_hydro_3_N"/>
</dbReference>
<keyword evidence="3 5" id="KW-0378">Hydrolase</keyword>
<dbReference type="SMART" id="SM01217">
    <property type="entry name" value="Fn3_like"/>
    <property type="match status" value="1"/>
</dbReference>
<dbReference type="PANTHER" id="PTHR42721">
    <property type="entry name" value="SUGAR HYDROLASE-RELATED"/>
    <property type="match status" value="1"/>
</dbReference>
<evidence type="ECO:0000256" key="2">
    <source>
        <dbReference type="ARBA" id="ARBA00022729"/>
    </source>
</evidence>
<dbReference type="InterPro" id="IPR026891">
    <property type="entry name" value="Fn3-like"/>
</dbReference>
<dbReference type="Pfam" id="PF00933">
    <property type="entry name" value="Glyco_hydro_3"/>
    <property type="match status" value="1"/>
</dbReference>
<gene>
    <name evidence="5" type="ORF">MGWOODY_Smn3426</name>
</gene>
<dbReference type="InterPro" id="IPR006311">
    <property type="entry name" value="TAT_signal"/>
</dbReference>
<dbReference type="PRINTS" id="PR00133">
    <property type="entry name" value="GLHYDRLASE3"/>
</dbReference>
<dbReference type="SUPFAM" id="SSF51445">
    <property type="entry name" value="(Trans)glycosidases"/>
    <property type="match status" value="1"/>
</dbReference>
<dbReference type="GO" id="GO:0046556">
    <property type="term" value="F:alpha-L-arabinofuranosidase activity"/>
    <property type="evidence" value="ECO:0007669"/>
    <property type="project" value="TreeGrafter"/>
</dbReference>
<evidence type="ECO:0000313" key="5">
    <source>
        <dbReference type="EMBL" id="CUS44143.1"/>
    </source>
</evidence>
<dbReference type="PANTHER" id="PTHR42721:SF3">
    <property type="entry name" value="BETA-D-XYLOSIDASE 5-RELATED"/>
    <property type="match status" value="1"/>
</dbReference>
<dbReference type="GO" id="GO:0045493">
    <property type="term" value="P:xylan catabolic process"/>
    <property type="evidence" value="ECO:0007669"/>
    <property type="project" value="InterPro"/>
</dbReference>
<evidence type="ECO:0000256" key="3">
    <source>
        <dbReference type="ARBA" id="ARBA00022801"/>
    </source>
</evidence>
<evidence type="ECO:0000259" key="4">
    <source>
        <dbReference type="SMART" id="SM01217"/>
    </source>
</evidence>
<accession>A0A160TID1</accession>
<protein>
    <submittedName>
        <fullName evidence="5">Beta-glucosidase</fullName>
        <ecNumber evidence="5">3.2.1.21</ecNumber>
    </submittedName>
</protein>
<dbReference type="EC" id="3.2.1.21" evidence="5"/>
<dbReference type="InterPro" id="IPR036962">
    <property type="entry name" value="Glyco_hydro_3_N_sf"/>
</dbReference>
<dbReference type="EMBL" id="CZQE01000115">
    <property type="protein sequence ID" value="CUS44143.1"/>
    <property type="molecule type" value="Genomic_DNA"/>
</dbReference>